<keyword evidence="3" id="KW-0720">Serine protease</keyword>
<evidence type="ECO:0000256" key="2">
    <source>
        <dbReference type="ARBA" id="ARBA00022801"/>
    </source>
</evidence>
<keyword evidence="4" id="KW-0175">Coiled coil</keyword>
<gene>
    <name evidence="6" type="ORF">ACFSKP_13085</name>
</gene>
<dbReference type="InterPro" id="IPR034074">
    <property type="entry name" value="Y4bN_pept_dom"/>
</dbReference>
<accession>A0ABW5D1Q1</accession>
<dbReference type="RefSeq" id="WP_250430131.1">
    <property type="nucleotide sequence ID" value="NZ_JALPRR010000003.1"/>
</dbReference>
<dbReference type="PRINTS" id="PR00723">
    <property type="entry name" value="SUBTILISIN"/>
</dbReference>
<protein>
    <submittedName>
        <fullName evidence="6">S8 family peptidase</fullName>
    </submittedName>
</protein>
<comment type="caution">
    <text evidence="6">The sequence shown here is derived from an EMBL/GenBank/DDBJ whole genome shotgun (WGS) entry which is preliminary data.</text>
</comment>
<proteinExistence type="predicted"/>
<feature type="domain" description="Peptidase S8/S53" evidence="5">
    <location>
        <begin position="301"/>
        <end position="635"/>
    </location>
</feature>
<reference evidence="7" key="1">
    <citation type="journal article" date="2019" name="Int. J. Syst. Evol. Microbiol.">
        <title>The Global Catalogue of Microorganisms (GCM) 10K type strain sequencing project: providing services to taxonomists for standard genome sequencing and annotation.</title>
        <authorList>
            <consortium name="The Broad Institute Genomics Platform"/>
            <consortium name="The Broad Institute Genome Sequencing Center for Infectious Disease"/>
            <person name="Wu L."/>
            <person name="Ma J."/>
        </authorList>
    </citation>
    <scope>NUCLEOTIDE SEQUENCE [LARGE SCALE GENOMIC DNA]</scope>
    <source>
        <strain evidence="7">CGMCC 4.1782</strain>
    </source>
</reference>
<organism evidence="6 7">
    <name type="scientific">Pontibacter ruber</name>
    <dbReference type="NCBI Taxonomy" id="1343895"/>
    <lineage>
        <taxon>Bacteria</taxon>
        <taxon>Pseudomonadati</taxon>
        <taxon>Bacteroidota</taxon>
        <taxon>Cytophagia</taxon>
        <taxon>Cytophagales</taxon>
        <taxon>Hymenobacteraceae</taxon>
        <taxon>Pontibacter</taxon>
    </lineage>
</organism>
<evidence type="ECO:0000313" key="6">
    <source>
        <dbReference type="EMBL" id="MFD2247195.1"/>
    </source>
</evidence>
<evidence type="ECO:0000313" key="7">
    <source>
        <dbReference type="Proteomes" id="UP001597374"/>
    </source>
</evidence>
<dbReference type="SUPFAM" id="SSF52743">
    <property type="entry name" value="Subtilisin-like"/>
    <property type="match status" value="1"/>
</dbReference>
<evidence type="ECO:0000256" key="4">
    <source>
        <dbReference type="SAM" id="Coils"/>
    </source>
</evidence>
<dbReference type="EMBL" id="JBHUIM010000002">
    <property type="protein sequence ID" value="MFD2247195.1"/>
    <property type="molecule type" value="Genomic_DNA"/>
</dbReference>
<dbReference type="Gene3D" id="3.40.50.200">
    <property type="entry name" value="Peptidase S8/S53 domain"/>
    <property type="match status" value="1"/>
</dbReference>
<dbReference type="InterPro" id="IPR015500">
    <property type="entry name" value="Peptidase_S8_subtilisin-rel"/>
</dbReference>
<feature type="coiled-coil region" evidence="4">
    <location>
        <begin position="197"/>
        <end position="224"/>
    </location>
</feature>
<dbReference type="Pfam" id="PF00082">
    <property type="entry name" value="Peptidase_S8"/>
    <property type="match status" value="1"/>
</dbReference>
<keyword evidence="7" id="KW-1185">Reference proteome</keyword>
<name>A0ABW5D1Q1_9BACT</name>
<dbReference type="InterPro" id="IPR000209">
    <property type="entry name" value="Peptidase_S8/S53_dom"/>
</dbReference>
<evidence type="ECO:0000256" key="1">
    <source>
        <dbReference type="ARBA" id="ARBA00022670"/>
    </source>
</evidence>
<keyword evidence="2" id="KW-0378">Hydrolase</keyword>
<keyword evidence="1" id="KW-0645">Protease</keyword>
<evidence type="ECO:0000259" key="5">
    <source>
        <dbReference type="Pfam" id="PF00082"/>
    </source>
</evidence>
<dbReference type="Proteomes" id="UP001597374">
    <property type="component" value="Unassembled WGS sequence"/>
</dbReference>
<sequence>MSNFPHLPLPLKIVGPAYLRGFGSQSIRTIQNRQNRDQHGNGLKTSVQSNLQRWSEIKQEREEAGLPAPPEGIPVFLQVDTKSLSLDTLRSFGIHVISENEDGYIVGASVDNFTSLSTKIERFLEGAESSRQDRNQAAQLWQIIEGYSWRPEQVLSPDLLSKWGVIELEELYILDLGIACQIYVPESPADDASEQTIQRRERQIREAEVKRDELAMNLEDKLQEYLDQYEGELLSGFIDFNDSFCCRIKINGRGLKDLVLTYSYLFDVSEPNLLQGVPISSGESSRANCELVPLPPDPDSPKICVIDSGIQEGHLLLSPAIVREASMSFVPTEIGTADLVPDGGHGTRVAGAILYPYGPSLDGEYKLPFWIFNAKILDSSASFPETKMPAEVTNDVVERYHGEYGVRLFNLSVAERAPYRTKHMSPWAGEIDNLTFKKDILFIIAAGNLSRASNDSLLPGIQDYLTSGNIYPNYLLEDGCKIANPAHSLNSITVGSICFEQFIESSSDRRSFGNLGELSSFSRTGLGIWDTLKPDVVEYGGDFLYDSSHNLSNCEETSPLLVCSTLDGQSALRKDKVGTSFTAPKVSYILGEIQRVLPSYSALLYRALLVQSAQWPEVAEGAREALQNLRFYGYGIPDVERATRNTDYRVTLFAENQIAAKEAYIYTVPVPESLRNPATNHRIRIEVTLSYKALPRLTRRKIKSYLSTWLHWESSKFDEPYSNFRARILRSLQEDSAEDQRAASASQFRSIPWVIGRQVNSGTSDVRLINSTLQKDWTDVNSFELPDEISFAVVAHAGWQKDLKFKVPYAIVVSFTALDEDLEIYDEIRQEIEIQQQINVNEA</sequence>
<dbReference type="CDD" id="cd04847">
    <property type="entry name" value="Peptidases_S8_Subtilisin_like_2"/>
    <property type="match status" value="1"/>
</dbReference>
<dbReference type="InterPro" id="IPR036852">
    <property type="entry name" value="Peptidase_S8/S53_dom_sf"/>
</dbReference>
<evidence type="ECO:0000256" key="3">
    <source>
        <dbReference type="ARBA" id="ARBA00022825"/>
    </source>
</evidence>